<dbReference type="AlphaFoldDB" id="E9EE03"/>
<protein>
    <submittedName>
        <fullName evidence="5">Polyketide synthase, putative</fullName>
    </submittedName>
</protein>
<name>E9EE03_METAQ</name>
<dbReference type="GO" id="GO:0016491">
    <property type="term" value="F:oxidoreductase activity"/>
    <property type="evidence" value="ECO:0007669"/>
    <property type="project" value="UniProtKB-KW"/>
</dbReference>
<evidence type="ECO:0000259" key="4">
    <source>
        <dbReference type="SMART" id="SM00822"/>
    </source>
</evidence>
<dbReference type="PANTHER" id="PTHR43775">
    <property type="entry name" value="FATTY ACID SYNTHASE"/>
    <property type="match status" value="1"/>
</dbReference>
<dbReference type="InterPro" id="IPR036291">
    <property type="entry name" value="NAD(P)-bd_dom_sf"/>
</dbReference>
<dbReference type="GO" id="GO:0004312">
    <property type="term" value="F:fatty acid synthase activity"/>
    <property type="evidence" value="ECO:0007669"/>
    <property type="project" value="TreeGrafter"/>
</dbReference>
<dbReference type="Pfam" id="PF08659">
    <property type="entry name" value="KR"/>
    <property type="match status" value="1"/>
</dbReference>
<gene>
    <name evidence="5" type="ORF">MAC_08101</name>
</gene>
<proteinExistence type="predicted"/>
<dbReference type="HOGENOM" id="CLU_1661178_0_0_1"/>
<dbReference type="OrthoDB" id="329835at2759"/>
<dbReference type="KEGG" id="maw:19252412"/>
<evidence type="ECO:0000313" key="6">
    <source>
        <dbReference type="Proteomes" id="UP000002499"/>
    </source>
</evidence>
<dbReference type="RefSeq" id="XP_007814441.1">
    <property type="nucleotide sequence ID" value="XM_007816250.1"/>
</dbReference>
<dbReference type="GO" id="GO:0044550">
    <property type="term" value="P:secondary metabolite biosynthetic process"/>
    <property type="evidence" value="ECO:0007669"/>
    <property type="project" value="TreeGrafter"/>
</dbReference>
<dbReference type="OMA" id="ATSMNIE"/>
<dbReference type="Gene3D" id="3.40.50.720">
    <property type="entry name" value="NAD(P)-binding Rossmann-like Domain"/>
    <property type="match status" value="1"/>
</dbReference>
<sequence>MGENGARSLVFLARSAQIEPGTDESVQEFHSQGLLVNGRVNNMANVQRALNNKVTAVRPLAGVMNLSMDPRDTRLANMTFDGWQTAVEPMVRGTWNLHEATSMNIELEFFLLFFCFPGIVGQHGQANYAAANGFLDAFVRFRQHEDWSPLSLTSASWAK</sequence>
<keyword evidence="6" id="KW-1185">Reference proteome</keyword>
<dbReference type="SUPFAM" id="SSF51735">
    <property type="entry name" value="NAD(P)-binding Rossmann-fold domains"/>
    <property type="match status" value="1"/>
</dbReference>
<evidence type="ECO:0000313" key="5">
    <source>
        <dbReference type="EMBL" id="EFY85842.1"/>
    </source>
</evidence>
<evidence type="ECO:0000256" key="3">
    <source>
        <dbReference type="ARBA" id="ARBA00023002"/>
    </source>
</evidence>
<keyword evidence="1" id="KW-0596">Phosphopantetheine</keyword>
<dbReference type="InterPro" id="IPR050091">
    <property type="entry name" value="PKS_NRPS_Biosynth_Enz"/>
</dbReference>
<dbReference type="Proteomes" id="UP000002499">
    <property type="component" value="Unassembled WGS sequence"/>
</dbReference>
<accession>E9EE03</accession>
<evidence type="ECO:0000256" key="2">
    <source>
        <dbReference type="ARBA" id="ARBA00022553"/>
    </source>
</evidence>
<organism evidence="6">
    <name type="scientific">Metarhizium acridum (strain CQMa 102)</name>
    <dbReference type="NCBI Taxonomy" id="655827"/>
    <lineage>
        <taxon>Eukaryota</taxon>
        <taxon>Fungi</taxon>
        <taxon>Dikarya</taxon>
        <taxon>Ascomycota</taxon>
        <taxon>Pezizomycotina</taxon>
        <taxon>Sordariomycetes</taxon>
        <taxon>Hypocreomycetidae</taxon>
        <taxon>Hypocreales</taxon>
        <taxon>Clavicipitaceae</taxon>
        <taxon>Metarhizium</taxon>
    </lineage>
</organism>
<dbReference type="PANTHER" id="PTHR43775:SF37">
    <property type="entry name" value="SI:DKEY-61P9.11"/>
    <property type="match status" value="1"/>
</dbReference>
<dbReference type="GeneID" id="19252412"/>
<dbReference type="eggNOG" id="KOG1202">
    <property type="taxonomic scope" value="Eukaryota"/>
</dbReference>
<dbReference type="GO" id="GO:0006633">
    <property type="term" value="P:fatty acid biosynthetic process"/>
    <property type="evidence" value="ECO:0007669"/>
    <property type="project" value="TreeGrafter"/>
</dbReference>
<dbReference type="InterPro" id="IPR057326">
    <property type="entry name" value="KR_dom"/>
</dbReference>
<dbReference type="EMBL" id="GL698564">
    <property type="protein sequence ID" value="EFY85842.1"/>
    <property type="molecule type" value="Genomic_DNA"/>
</dbReference>
<dbReference type="InParanoid" id="E9EE03"/>
<reference evidence="5 6" key="1">
    <citation type="journal article" date="2011" name="PLoS Genet.">
        <title>Genome sequencing and comparative transcriptomics of the model entomopathogenic fungi Metarhizium anisopliae and M. acridum.</title>
        <authorList>
            <person name="Gao Q."/>
            <person name="Jin K."/>
            <person name="Ying S.H."/>
            <person name="Zhang Y."/>
            <person name="Xiao G."/>
            <person name="Shang Y."/>
            <person name="Duan Z."/>
            <person name="Hu X."/>
            <person name="Xie X.Q."/>
            <person name="Zhou G."/>
            <person name="Peng G."/>
            <person name="Luo Z."/>
            <person name="Huang W."/>
            <person name="Wang B."/>
            <person name="Fang W."/>
            <person name="Wang S."/>
            <person name="Zhong Y."/>
            <person name="Ma L.J."/>
            <person name="St Leger R.J."/>
            <person name="Zhao G.P."/>
            <person name="Pei Y."/>
            <person name="Feng M.G."/>
            <person name="Xia Y."/>
            <person name="Wang C."/>
        </authorList>
    </citation>
    <scope>NUCLEOTIDE SEQUENCE [LARGE SCALE GENOMIC DNA]</scope>
    <source>
        <strain evidence="5 6">CQMa 102</strain>
    </source>
</reference>
<keyword evidence="3" id="KW-0560">Oxidoreductase</keyword>
<feature type="domain" description="Ketoreductase" evidence="4">
    <location>
        <begin position="1"/>
        <end position="153"/>
    </location>
</feature>
<evidence type="ECO:0000256" key="1">
    <source>
        <dbReference type="ARBA" id="ARBA00022450"/>
    </source>
</evidence>
<keyword evidence="2" id="KW-0597">Phosphoprotein</keyword>
<dbReference type="SMART" id="SM00822">
    <property type="entry name" value="PKS_KR"/>
    <property type="match status" value="1"/>
</dbReference>
<dbReference type="InterPro" id="IPR013968">
    <property type="entry name" value="PKS_KR"/>
</dbReference>
<dbReference type="STRING" id="655827.E9EE03"/>